<dbReference type="SUPFAM" id="SSF53474">
    <property type="entry name" value="alpha/beta-Hydrolases"/>
    <property type="match status" value="1"/>
</dbReference>
<reference evidence="3" key="2">
    <citation type="submission" date="2015-03" db="EMBL/GenBank/DDBJ databases">
        <title>Genome sequence of Paenibacillus beijingensis strain DSM 24997T.</title>
        <authorList>
            <person name="Kwak Y."/>
            <person name="Shin J.-H."/>
        </authorList>
    </citation>
    <scope>NUCLEOTIDE SEQUENCE [LARGE SCALE GENOMIC DNA]</scope>
    <source>
        <strain evidence="3">DSM 24997</strain>
    </source>
</reference>
<evidence type="ECO:0000313" key="2">
    <source>
        <dbReference type="EMBL" id="AJY77618.1"/>
    </source>
</evidence>
<dbReference type="InterPro" id="IPR000073">
    <property type="entry name" value="AB_hydrolase_1"/>
</dbReference>
<dbReference type="HOGENOM" id="CLU_049285_1_1_9"/>
<evidence type="ECO:0000313" key="3">
    <source>
        <dbReference type="Proteomes" id="UP000032633"/>
    </source>
</evidence>
<dbReference type="Proteomes" id="UP000032633">
    <property type="component" value="Chromosome"/>
</dbReference>
<protein>
    <recommendedName>
        <fullName evidence="1">AB hydrolase-1 domain-containing protein</fullName>
    </recommendedName>
</protein>
<dbReference type="PATRIC" id="fig|1126833.4.peg.2012"/>
<evidence type="ECO:0000259" key="1">
    <source>
        <dbReference type="Pfam" id="PF00561"/>
    </source>
</evidence>
<accession>A0A0D5NRW1</accession>
<reference evidence="2 3" key="1">
    <citation type="journal article" date="2015" name="J. Biotechnol.">
        <title>Complete genome sequence of Paenibacillus beijingensis 7188(T) (=DSM 24997(T)), a novel rhizobacterium from jujube garden soil.</title>
        <authorList>
            <person name="Kwak Y."/>
            <person name="Shin J.H."/>
        </authorList>
    </citation>
    <scope>NUCLEOTIDE SEQUENCE [LARGE SCALE GENOMIC DNA]</scope>
    <source>
        <strain evidence="2 3">DSM 24997</strain>
    </source>
</reference>
<dbReference type="Pfam" id="PF00561">
    <property type="entry name" value="Abhydrolase_1"/>
    <property type="match status" value="1"/>
</dbReference>
<feature type="domain" description="AB hydrolase-1" evidence="1">
    <location>
        <begin position="38"/>
        <end position="318"/>
    </location>
</feature>
<dbReference type="Gene3D" id="3.40.50.1820">
    <property type="entry name" value="alpha/beta hydrolase"/>
    <property type="match status" value="1"/>
</dbReference>
<dbReference type="InterPro" id="IPR029058">
    <property type="entry name" value="AB_hydrolase_fold"/>
</dbReference>
<dbReference type="EMBL" id="CP011058">
    <property type="protein sequence ID" value="AJY77618.1"/>
    <property type="molecule type" value="Genomic_DNA"/>
</dbReference>
<organism evidence="2 3">
    <name type="scientific">Paenibacillus beijingensis</name>
    <dbReference type="NCBI Taxonomy" id="1126833"/>
    <lineage>
        <taxon>Bacteria</taxon>
        <taxon>Bacillati</taxon>
        <taxon>Bacillota</taxon>
        <taxon>Bacilli</taxon>
        <taxon>Bacillales</taxon>
        <taxon>Paenibacillaceae</taxon>
        <taxon>Paenibacillus</taxon>
    </lineage>
</organism>
<gene>
    <name evidence="2" type="ORF">VN24_09090</name>
</gene>
<keyword evidence="3" id="KW-1185">Reference proteome</keyword>
<proteinExistence type="predicted"/>
<dbReference type="PANTHER" id="PTHR43433:SF10">
    <property type="entry name" value="AB HYDROLASE-1 DOMAIN-CONTAINING PROTEIN"/>
    <property type="match status" value="1"/>
</dbReference>
<dbReference type="PANTHER" id="PTHR43433">
    <property type="entry name" value="HYDROLASE, ALPHA/BETA FOLD FAMILY PROTEIN"/>
    <property type="match status" value="1"/>
</dbReference>
<dbReference type="AlphaFoldDB" id="A0A0D5NRW1"/>
<dbReference type="KEGG" id="pbj:VN24_09090"/>
<dbReference type="STRING" id="1126833.VN24_09090"/>
<sequence>MAQSRRIAAAGGISLARQVTLGGLKQSILIQAEKKGSPVMLVLHGGPGMPLPGVSSRGVDWLFNLNSAQLVKRFTLVFWDQRGTGKTYAPDTPPSSMNVEQFLSDAVELTDWLRAKFHTDKIYLAAASWGTILGLQLAHRHPEKYEAYIGIAQIVNWAQSDKLAYDWLLERAKEMNNRKALSELSAIGSPPYLDVKRWNLLRKWLFIMGGFIYKDGQTKHPGMPYLFSTLLKSPDYKLKDIVNSFAKGMKLSYGPQMLADFANYDALSDIARLDVPVCLFHGKHDRSVSGELLQQFYERLKAPKGKQLVWLDNSAHIFSPDDSRQVEKNMIEYIIGL</sequence>
<dbReference type="InterPro" id="IPR050471">
    <property type="entry name" value="AB_hydrolase"/>
</dbReference>
<name>A0A0D5NRW1_9BACL</name>